<sequence length="309" mass="33632">MEYVIATTVSTDEIHLADGSVIENQPGSAGFYALAGVRVFTDKVAVCGGIGPEYLPRHEKWYRRNQVSTKGLVLRSPISPTIVIHYFPDGSRVDEPNIGLNEFRALDPSVDEVFDCCDRNTKGVYVFKAVERDYLDGLIGGKLRFGYKLMWEISEDACTPKQIDVIESYLKDIDVFSINRGEAMLLYGTDDEAEAERRLAKASPNWVFFRRGAQGAHLLAGGRVYDCPGVPGIRAVDTTGGGNSSSGAVLYGCCEGYDPQMAGCMGSAAAAVIIGQFGVPDVFTEEMRCKAFEQAKDCIHAAGRALHDC</sequence>
<organism evidence="2 3">
    <name type="scientific">Schaedlerella arabinosiphila</name>
    <dbReference type="NCBI Taxonomy" id="2044587"/>
    <lineage>
        <taxon>Bacteria</taxon>
        <taxon>Bacillati</taxon>
        <taxon>Bacillota</taxon>
        <taxon>Clostridia</taxon>
        <taxon>Lachnospirales</taxon>
        <taxon>Lachnospiraceae</taxon>
        <taxon>Schaedlerella</taxon>
    </lineage>
</organism>
<reference evidence="2 3" key="1">
    <citation type="submission" date="2019-07" db="EMBL/GenBank/DDBJ databases">
        <title>Draft genome sequences of 15 bacterial species constituting the stable defined intestinal microbiota of the GM15 gnotobiotic mouse model.</title>
        <authorList>
            <person name="Elie C."/>
            <person name="Mathieu A."/>
            <person name="Saliou A."/>
            <person name="Darnaud M."/>
            <person name="Leulier F."/>
            <person name="Tamellini A."/>
        </authorList>
    </citation>
    <scope>NUCLEOTIDE SEQUENCE [LARGE SCALE GENOMIC DNA]</scope>
    <source>
        <strain evidence="3">ASF 502</strain>
    </source>
</reference>
<evidence type="ECO:0000259" key="1">
    <source>
        <dbReference type="Pfam" id="PF00294"/>
    </source>
</evidence>
<proteinExistence type="predicted"/>
<dbReference type="EMBL" id="VIRB01000061">
    <property type="protein sequence ID" value="NDO68994.1"/>
    <property type="molecule type" value="Genomic_DNA"/>
</dbReference>
<dbReference type="PANTHER" id="PTHR47098:SF2">
    <property type="entry name" value="PROTEIN MAK32"/>
    <property type="match status" value="1"/>
</dbReference>
<dbReference type="InterPro" id="IPR029056">
    <property type="entry name" value="Ribokinase-like"/>
</dbReference>
<evidence type="ECO:0000313" key="2">
    <source>
        <dbReference type="EMBL" id="NDO68994.1"/>
    </source>
</evidence>
<dbReference type="InterPro" id="IPR011611">
    <property type="entry name" value="PfkB_dom"/>
</dbReference>
<accession>A0A9X5H5Z9</accession>
<dbReference type="AlphaFoldDB" id="A0A9X5H5Z9"/>
<name>A0A9X5H5Z9_9FIRM</name>
<dbReference type="Gene3D" id="3.40.1190.20">
    <property type="match status" value="1"/>
</dbReference>
<protein>
    <recommendedName>
        <fullName evidence="1">Carbohydrate kinase PfkB domain-containing protein</fullName>
    </recommendedName>
</protein>
<evidence type="ECO:0000313" key="3">
    <source>
        <dbReference type="Proteomes" id="UP000474104"/>
    </source>
</evidence>
<dbReference type="RefSeq" id="WP_004072798.1">
    <property type="nucleotide sequence ID" value="NZ_CASCYM010000080.1"/>
</dbReference>
<dbReference type="OrthoDB" id="1955835at2"/>
<dbReference type="Pfam" id="PF00294">
    <property type="entry name" value="PfkB"/>
    <property type="match status" value="1"/>
</dbReference>
<dbReference type="PANTHER" id="PTHR47098">
    <property type="entry name" value="PROTEIN MAK32"/>
    <property type="match status" value="1"/>
</dbReference>
<dbReference type="SUPFAM" id="SSF53613">
    <property type="entry name" value="Ribokinase-like"/>
    <property type="match status" value="1"/>
</dbReference>
<feature type="domain" description="Carbohydrate kinase PfkB" evidence="1">
    <location>
        <begin position="162"/>
        <end position="279"/>
    </location>
</feature>
<dbReference type="Proteomes" id="UP000474104">
    <property type="component" value="Unassembled WGS sequence"/>
</dbReference>
<comment type="caution">
    <text evidence="2">The sequence shown here is derived from an EMBL/GenBank/DDBJ whole genome shotgun (WGS) entry which is preliminary data.</text>
</comment>
<gene>
    <name evidence="2" type="ORF">FMM80_09995</name>
</gene>